<dbReference type="InterPro" id="IPR001608">
    <property type="entry name" value="Ala_racemase_N"/>
</dbReference>
<sequence length="239" mass="25697">MAAETLARKQELAENVRAVRNRIAAATAAAHRPADSVQLLPVTKFHPASDIALLAELGIRDVAENREQEARAKAEQLPQVRFHMIGQVQTKKANSVARWAHSVHSVDSIKLVDALSRGMELALERGDREDPSLECFVQLSLDGDTSRGGCTSHDADAVIYAIEQAPHLAFAGVMCVPPLASDPDLAFAAAADYVRRWQNQLGRRLNFSAGMSGDMDQAIANGSTLVRVGTAIMGPRPVG</sequence>
<dbReference type="EMBL" id="CP011541">
    <property type="protein sequence ID" value="AKK03515.1"/>
    <property type="molecule type" value="Genomic_DNA"/>
</dbReference>
<dbReference type="HAMAP" id="MF_02087">
    <property type="entry name" value="PLP_homeostasis"/>
    <property type="match status" value="1"/>
</dbReference>
<dbReference type="KEGG" id="cei:CEPID_08325"/>
<proteinExistence type="inferred from homology"/>
<dbReference type="Proteomes" id="UP000035368">
    <property type="component" value="Chromosome"/>
</dbReference>
<dbReference type="PATRIC" id="fig|1050174.4.peg.1677"/>
<dbReference type="RefSeq" id="WP_047240529.1">
    <property type="nucleotide sequence ID" value="NZ_CP011541.1"/>
</dbReference>
<dbReference type="Gene3D" id="3.20.20.10">
    <property type="entry name" value="Alanine racemase"/>
    <property type="match status" value="1"/>
</dbReference>
<evidence type="ECO:0000256" key="4">
    <source>
        <dbReference type="RuleBase" id="RU004514"/>
    </source>
</evidence>
<organism evidence="7 8">
    <name type="scientific">Corynebacterium epidermidicanis</name>
    <dbReference type="NCBI Taxonomy" id="1050174"/>
    <lineage>
        <taxon>Bacteria</taxon>
        <taxon>Bacillati</taxon>
        <taxon>Actinomycetota</taxon>
        <taxon>Actinomycetes</taxon>
        <taxon>Mycobacteriales</taxon>
        <taxon>Corynebacteriaceae</taxon>
        <taxon>Corynebacterium</taxon>
    </lineage>
</organism>
<comment type="cofactor">
    <cofactor evidence="3">
        <name>pyridoxal 5'-phosphate</name>
        <dbReference type="ChEBI" id="CHEBI:597326"/>
    </cofactor>
</comment>
<evidence type="ECO:0000313" key="7">
    <source>
        <dbReference type="EMBL" id="AKK03515.1"/>
    </source>
</evidence>
<keyword evidence="1 2" id="KW-0663">Pyridoxal phosphate</keyword>
<dbReference type="NCBIfam" id="TIGR00044">
    <property type="entry name" value="YggS family pyridoxal phosphate-dependent enzyme"/>
    <property type="match status" value="1"/>
</dbReference>
<dbReference type="OrthoDB" id="9804072at2"/>
<dbReference type="STRING" id="1050174.CEPID_08325"/>
<dbReference type="InterPro" id="IPR029066">
    <property type="entry name" value="PLP-binding_barrel"/>
</dbReference>
<dbReference type="SUPFAM" id="SSF51419">
    <property type="entry name" value="PLP-binding barrel"/>
    <property type="match status" value="1"/>
</dbReference>
<dbReference type="CDD" id="cd00635">
    <property type="entry name" value="PLPDE_III_YBL036c_like"/>
    <property type="match status" value="1"/>
</dbReference>
<accession>A0A0G3GSG3</accession>
<feature type="coiled-coil region" evidence="5">
    <location>
        <begin position="2"/>
        <end position="29"/>
    </location>
</feature>
<name>A0A0G3GSG3_9CORY</name>
<feature type="modified residue" description="N6-(pyridoxal phosphate)lysine" evidence="2 3">
    <location>
        <position position="44"/>
    </location>
</feature>
<keyword evidence="8" id="KW-1185">Reference proteome</keyword>
<keyword evidence="5" id="KW-0175">Coiled coil</keyword>
<evidence type="ECO:0000256" key="5">
    <source>
        <dbReference type="SAM" id="Coils"/>
    </source>
</evidence>
<dbReference type="AlphaFoldDB" id="A0A0G3GSG3"/>
<dbReference type="PIRSF" id="PIRSF004848">
    <property type="entry name" value="YBL036c_PLPDEIII"/>
    <property type="match status" value="1"/>
</dbReference>
<reference evidence="7 8" key="1">
    <citation type="submission" date="2015-05" db="EMBL/GenBank/DDBJ databases">
        <title>Complete genome sequence of Corynebacterium epidermidicanis DSM 45586, isolated from the skin of a dog suffering from pruritus.</title>
        <authorList>
            <person name="Ruckert C."/>
            <person name="Albersmeier A."/>
            <person name="Winkler A."/>
            <person name="Tauch A."/>
        </authorList>
    </citation>
    <scope>NUCLEOTIDE SEQUENCE [LARGE SCALE GENOMIC DNA]</scope>
    <source>
        <strain evidence="7 8">DSM 45586</strain>
    </source>
</reference>
<evidence type="ECO:0000313" key="8">
    <source>
        <dbReference type="Proteomes" id="UP000035368"/>
    </source>
</evidence>
<evidence type="ECO:0000256" key="1">
    <source>
        <dbReference type="ARBA" id="ARBA00022898"/>
    </source>
</evidence>
<dbReference type="Pfam" id="PF01168">
    <property type="entry name" value="Ala_racemase_N"/>
    <property type="match status" value="1"/>
</dbReference>
<dbReference type="InterPro" id="IPR011078">
    <property type="entry name" value="PyrdxlP_homeostasis"/>
</dbReference>
<dbReference type="PROSITE" id="PS01211">
    <property type="entry name" value="UPF0001"/>
    <property type="match status" value="1"/>
</dbReference>
<evidence type="ECO:0000256" key="2">
    <source>
        <dbReference type="HAMAP-Rule" id="MF_02087"/>
    </source>
</evidence>
<protein>
    <recommendedName>
        <fullName evidence="2">Pyridoxal phosphate homeostasis protein</fullName>
        <shortName evidence="2">PLP homeostasis protein</shortName>
    </recommendedName>
</protein>
<gene>
    <name evidence="7" type="ORF">CEPID_08325</name>
</gene>
<feature type="domain" description="Alanine racemase N-terminal" evidence="6">
    <location>
        <begin position="17"/>
        <end position="237"/>
    </location>
</feature>
<comment type="similarity">
    <text evidence="2 4">Belongs to the pyridoxal phosphate-binding protein YggS/PROSC family.</text>
</comment>
<evidence type="ECO:0000256" key="3">
    <source>
        <dbReference type="PIRSR" id="PIRSR004848-1"/>
    </source>
</evidence>
<dbReference type="PANTHER" id="PTHR10146:SF14">
    <property type="entry name" value="PYRIDOXAL PHOSPHATE HOMEOSTASIS PROTEIN"/>
    <property type="match status" value="1"/>
</dbReference>
<dbReference type="GO" id="GO:0030170">
    <property type="term" value="F:pyridoxal phosphate binding"/>
    <property type="evidence" value="ECO:0007669"/>
    <property type="project" value="UniProtKB-UniRule"/>
</dbReference>
<comment type="function">
    <text evidence="2">Pyridoxal 5'-phosphate (PLP)-binding protein, which is involved in PLP homeostasis.</text>
</comment>
<evidence type="ECO:0000259" key="6">
    <source>
        <dbReference type="Pfam" id="PF01168"/>
    </source>
</evidence>
<dbReference type="PANTHER" id="PTHR10146">
    <property type="entry name" value="PROLINE SYNTHETASE CO-TRANSCRIBED BACTERIAL HOMOLOG PROTEIN"/>
    <property type="match status" value="1"/>
</dbReference>